<gene>
    <name evidence="3" type="ORF">DFR50_114134</name>
</gene>
<dbReference type="GO" id="GO:0005829">
    <property type="term" value="C:cytosol"/>
    <property type="evidence" value="ECO:0007669"/>
    <property type="project" value="TreeGrafter"/>
</dbReference>
<organism evidence="3 4">
    <name type="scientific">Roseiarcus fermentans</name>
    <dbReference type="NCBI Taxonomy" id="1473586"/>
    <lineage>
        <taxon>Bacteria</taxon>
        <taxon>Pseudomonadati</taxon>
        <taxon>Pseudomonadota</taxon>
        <taxon>Alphaproteobacteria</taxon>
        <taxon>Hyphomicrobiales</taxon>
        <taxon>Roseiarcaceae</taxon>
        <taxon>Roseiarcus</taxon>
    </lineage>
</organism>
<dbReference type="InterPro" id="IPR036397">
    <property type="entry name" value="RNaseH_sf"/>
</dbReference>
<evidence type="ECO:0000259" key="2">
    <source>
        <dbReference type="SMART" id="SM00479"/>
    </source>
</evidence>
<dbReference type="GO" id="GO:0008408">
    <property type="term" value="F:3'-5' exonuclease activity"/>
    <property type="evidence" value="ECO:0007669"/>
    <property type="project" value="TreeGrafter"/>
</dbReference>
<dbReference type="EMBL" id="QNRK01000014">
    <property type="protein sequence ID" value="RBP12304.1"/>
    <property type="molecule type" value="Genomic_DNA"/>
</dbReference>
<dbReference type="InterPro" id="IPR012337">
    <property type="entry name" value="RNaseH-like_sf"/>
</dbReference>
<dbReference type="Pfam" id="PF00929">
    <property type="entry name" value="RNase_T"/>
    <property type="match status" value="1"/>
</dbReference>
<dbReference type="CDD" id="cd06130">
    <property type="entry name" value="DNA_pol_III_epsilon_like"/>
    <property type="match status" value="1"/>
</dbReference>
<dbReference type="Proteomes" id="UP000253529">
    <property type="component" value="Unassembled WGS sequence"/>
</dbReference>
<dbReference type="PANTHER" id="PTHR30231">
    <property type="entry name" value="DNA POLYMERASE III SUBUNIT EPSILON"/>
    <property type="match status" value="1"/>
</dbReference>
<proteinExistence type="predicted"/>
<dbReference type="OrthoDB" id="9803913at2"/>
<evidence type="ECO:0000256" key="1">
    <source>
        <dbReference type="SAM" id="MobiDB-lite"/>
    </source>
</evidence>
<protein>
    <submittedName>
        <fullName evidence="3">DNA polymerase-3 subunit epsilon</fullName>
    </submittedName>
</protein>
<name>A0A366FC94_9HYPH</name>
<keyword evidence="4" id="KW-1185">Reference proteome</keyword>
<reference evidence="3 4" key="1">
    <citation type="submission" date="2018-06" db="EMBL/GenBank/DDBJ databases">
        <title>Genomic Encyclopedia of Type Strains, Phase IV (KMG-IV): sequencing the most valuable type-strain genomes for metagenomic binning, comparative biology and taxonomic classification.</title>
        <authorList>
            <person name="Goeker M."/>
        </authorList>
    </citation>
    <scope>NUCLEOTIDE SEQUENCE [LARGE SCALE GENOMIC DNA]</scope>
    <source>
        <strain evidence="3 4">DSM 24875</strain>
    </source>
</reference>
<dbReference type="InterPro" id="IPR013520">
    <property type="entry name" value="Ribonucl_H"/>
</dbReference>
<dbReference type="Gene3D" id="3.30.420.10">
    <property type="entry name" value="Ribonuclease H-like superfamily/Ribonuclease H"/>
    <property type="match status" value="1"/>
</dbReference>
<dbReference type="AlphaFoldDB" id="A0A366FC94"/>
<dbReference type="GO" id="GO:0003676">
    <property type="term" value="F:nucleic acid binding"/>
    <property type="evidence" value="ECO:0007669"/>
    <property type="project" value="InterPro"/>
</dbReference>
<dbReference type="SUPFAM" id="SSF53098">
    <property type="entry name" value="Ribonuclease H-like"/>
    <property type="match status" value="1"/>
</dbReference>
<dbReference type="SMART" id="SM00479">
    <property type="entry name" value="EXOIII"/>
    <property type="match status" value="1"/>
</dbReference>
<evidence type="ECO:0000313" key="4">
    <source>
        <dbReference type="Proteomes" id="UP000253529"/>
    </source>
</evidence>
<dbReference type="PANTHER" id="PTHR30231:SF42">
    <property type="entry name" value="EXONUCLEASE"/>
    <property type="match status" value="1"/>
</dbReference>
<comment type="caution">
    <text evidence="3">The sequence shown here is derived from an EMBL/GenBank/DDBJ whole genome shotgun (WGS) entry which is preliminary data.</text>
</comment>
<feature type="region of interest" description="Disordered" evidence="1">
    <location>
        <begin position="186"/>
        <end position="210"/>
    </location>
</feature>
<feature type="domain" description="Exonuclease" evidence="2">
    <location>
        <begin position="22"/>
        <end position="184"/>
    </location>
</feature>
<dbReference type="GO" id="GO:0006259">
    <property type="term" value="P:DNA metabolic process"/>
    <property type="evidence" value="ECO:0007669"/>
    <property type="project" value="UniProtKB-ARBA"/>
</dbReference>
<evidence type="ECO:0000313" key="3">
    <source>
        <dbReference type="EMBL" id="RBP12304.1"/>
    </source>
</evidence>
<sequence>MEGGFGSRRGKTRAAPSCPAGDFVAIDFETANAGADSACAVGLVKVSGGRIVDTAVHLIRPPTRQFQFTFIHGLAWRDVAECDDFGALWPTISGFLAGATFLAAHNAPFDRRVLNACCATYGLTAPTLPFHCTVRLARQTWSIRPTKLSDVCRALGIALDHHEALSDARACAAIVLAARTTSIAATRPEEPSAPPDAASIGLRPAGGMPA</sequence>
<accession>A0A366FC94</accession>